<dbReference type="Proteomes" id="UP000649617">
    <property type="component" value="Unassembled WGS sequence"/>
</dbReference>
<keyword evidence="7 10" id="KW-1133">Transmembrane helix</keyword>
<evidence type="ECO:0000256" key="6">
    <source>
        <dbReference type="ARBA" id="ARBA00022847"/>
    </source>
</evidence>
<feature type="domain" description="Major facilitator superfamily (MFS) profile" evidence="12">
    <location>
        <begin position="13"/>
        <end position="454"/>
    </location>
</feature>
<dbReference type="EMBL" id="CAJNIZ010044538">
    <property type="protein sequence ID" value="CAE7692788.1"/>
    <property type="molecule type" value="Genomic_DNA"/>
</dbReference>
<name>A0A812WTA0_SYMPI</name>
<evidence type="ECO:0000256" key="9">
    <source>
        <dbReference type="SAM" id="MobiDB-lite"/>
    </source>
</evidence>
<dbReference type="PROSITE" id="PS50850">
    <property type="entry name" value="MFS"/>
    <property type="match status" value="1"/>
</dbReference>
<feature type="compositionally biased region" description="Basic and acidic residues" evidence="9">
    <location>
        <begin position="779"/>
        <end position="794"/>
    </location>
</feature>
<evidence type="ECO:0000256" key="3">
    <source>
        <dbReference type="ARBA" id="ARBA00022475"/>
    </source>
</evidence>
<evidence type="ECO:0000256" key="5">
    <source>
        <dbReference type="ARBA" id="ARBA00022837"/>
    </source>
</evidence>
<evidence type="ECO:0000256" key="1">
    <source>
        <dbReference type="ARBA" id="ARBA00004651"/>
    </source>
</evidence>
<dbReference type="InterPro" id="IPR018247">
    <property type="entry name" value="EF_Hand_1_Ca_BS"/>
</dbReference>
<dbReference type="SMART" id="SM00054">
    <property type="entry name" value="EFh"/>
    <property type="match status" value="3"/>
</dbReference>
<feature type="transmembrane region" description="Helical" evidence="10">
    <location>
        <begin position="51"/>
        <end position="72"/>
    </location>
</feature>
<evidence type="ECO:0000259" key="11">
    <source>
        <dbReference type="PROSITE" id="PS50222"/>
    </source>
</evidence>
<feature type="domain" description="EF-hand" evidence="11">
    <location>
        <begin position="1120"/>
        <end position="1155"/>
    </location>
</feature>
<evidence type="ECO:0000313" key="13">
    <source>
        <dbReference type="EMBL" id="CAE7692788.1"/>
    </source>
</evidence>
<dbReference type="SUPFAM" id="SSF47473">
    <property type="entry name" value="EF-hand"/>
    <property type="match status" value="1"/>
</dbReference>
<dbReference type="AlphaFoldDB" id="A0A812WTA0"/>
<dbReference type="GO" id="GO:0005509">
    <property type="term" value="F:calcium ion binding"/>
    <property type="evidence" value="ECO:0007669"/>
    <property type="project" value="InterPro"/>
</dbReference>
<keyword evidence="3" id="KW-1003">Cell membrane</keyword>
<feature type="compositionally biased region" description="Polar residues" evidence="9">
    <location>
        <begin position="728"/>
        <end position="741"/>
    </location>
</feature>
<dbReference type="OrthoDB" id="445443at2759"/>
<feature type="region of interest" description="Disordered" evidence="9">
    <location>
        <begin position="502"/>
        <end position="539"/>
    </location>
</feature>
<feature type="transmembrane region" description="Helical" evidence="10">
    <location>
        <begin position="260"/>
        <end position="283"/>
    </location>
</feature>
<reference evidence="13" key="1">
    <citation type="submission" date="2021-02" db="EMBL/GenBank/DDBJ databases">
        <authorList>
            <person name="Dougan E. K."/>
            <person name="Rhodes N."/>
            <person name="Thang M."/>
            <person name="Chan C."/>
        </authorList>
    </citation>
    <scope>NUCLEOTIDE SEQUENCE</scope>
</reference>
<feature type="transmembrane region" description="Helical" evidence="10">
    <location>
        <begin position="79"/>
        <end position="98"/>
    </location>
</feature>
<dbReference type="PROSITE" id="PS50222">
    <property type="entry name" value="EF_HAND_2"/>
    <property type="match status" value="2"/>
</dbReference>
<sequence>MEGISDVAQVFKVYWALLLGNILEWYEFAIYSFLEPYLEINFFGGSAISTWLGFACTFAARPFGGIVLGLLGDLFGRKVSTFLSICGMIIGTVGQGLVPSFQSGKVAGTIGLVLLVLLRLLQGICTGGEIAAVSTYITEVGPKRSLARSMALIGITANAGFLLAQLASYLTREAVGVTAMENWAWRIPFIIAIIPGAVATAGRRCIPESQVFLEAKAQADATAQVSETSWDSADGAVSVTVVAVPAEGAARQAMTRIKHLIASQWLALLVGIGSVAGVSVLQYGGFLWGNVFLKKHGATPDSLIAAGTTARLLSIVLAPFVAWLADTVGIGWIQLVGTLVLTFAGLPLFLVQKWMPDSFSIVIAAYGIGYGTIFGLVGMIFFLLVVELFPVEVRNAGVGLSYNIGFCFFGGFAPTVFQAALSWHPWGPGWLMSFAGLASLLTFAASIWLQAAGKGNFRLAHIRVLLYSAQKDWPSSGESDDLLNESQSILFSEVFSSFLETASTPQRKGPKPKDIKKTKDSKDVSTSKDSGAREKGEKDSLKACEWSPILNVQRKFCKHQQRQYSVQVAADLLKGEPFGKLRRKGYGAMMRNPPLSLPSAVSAQFGFPSDWLTSRSSCNDVARRRNLAPTVERFPALRSSGVRPPLGDLDEIDAADEAAAWSASARKVNDRREVREPAFKIDRPWLSGARRPRLLERAAGGLCEAADDAYLYAAAPKNRGLTMSMISITGPSESPSRTPTVTMRPDEPRKSIKSKIKEAMMNRMSEQIDVVQDAASQVKDSRRQRADDEREVAFKEAQNQADASDEAASKSTGLWRLHHKESKRSRLSRITTCRRLKETDGTVAVGYRDRVNRYEAEAAQECFLRYFSSKSGNAWSADDIIEALADFGIKAASRSEKLALKSVLSEYEGDEIGFNNFCSIIEEARSKLRSTRSLAVFQAWKYADKEDAGGLHAEAVMQLLEDLQLASEKDSLERQYVEAMVSDCRPDPATGLIGLSEVEFLFSAVREYMMQCQRSRERELQAEYGLSGTMFQEFRSQLIKFHESFQELDDDDSGELDENEAMNLLTHFGCLSNVSSMPVEKKMQAQAIIEWHLNESEDHTLSFPRFLSVVKHLRTLGMDDKMDVVESLFNQYDRDQSGKLTIKDVCQILMDLNIKPRSVLEQENMAQLIEEADSEGSGLLNVTELLLLVQRINERVAELDRMDILRKAQALNFTTKQANTLWETFEELDEDGEGLVPTGQASRLWQ</sequence>
<evidence type="ECO:0000313" key="14">
    <source>
        <dbReference type="Proteomes" id="UP000649617"/>
    </source>
</evidence>
<feature type="transmembrane region" description="Helical" evidence="10">
    <location>
        <begin position="398"/>
        <end position="417"/>
    </location>
</feature>
<organism evidence="13 14">
    <name type="scientific">Symbiodinium pilosum</name>
    <name type="common">Dinoflagellate</name>
    <dbReference type="NCBI Taxonomy" id="2952"/>
    <lineage>
        <taxon>Eukaryota</taxon>
        <taxon>Sar</taxon>
        <taxon>Alveolata</taxon>
        <taxon>Dinophyceae</taxon>
        <taxon>Suessiales</taxon>
        <taxon>Symbiodiniaceae</taxon>
        <taxon>Symbiodinium</taxon>
    </lineage>
</organism>
<dbReference type="GO" id="GO:0005886">
    <property type="term" value="C:plasma membrane"/>
    <property type="evidence" value="ECO:0007669"/>
    <property type="project" value="UniProtKB-SubCell"/>
</dbReference>
<feature type="transmembrane region" description="Helical" evidence="10">
    <location>
        <begin position="12"/>
        <end position="31"/>
    </location>
</feature>
<gene>
    <name evidence="13" type="primary">proP</name>
    <name evidence="13" type="ORF">SPIL2461_LOCUS19416</name>
</gene>
<evidence type="ECO:0000256" key="7">
    <source>
        <dbReference type="ARBA" id="ARBA00022989"/>
    </source>
</evidence>
<dbReference type="GO" id="GO:0015293">
    <property type="term" value="F:symporter activity"/>
    <property type="evidence" value="ECO:0007669"/>
    <property type="project" value="UniProtKB-KW"/>
</dbReference>
<keyword evidence="4 10" id="KW-0812">Transmembrane</keyword>
<accession>A0A812WTA0</accession>
<dbReference type="PANTHER" id="PTHR43528">
    <property type="entry name" value="ALPHA-KETOGLUTARATE PERMEASE"/>
    <property type="match status" value="1"/>
</dbReference>
<dbReference type="SUPFAM" id="SSF103473">
    <property type="entry name" value="MFS general substrate transporter"/>
    <property type="match status" value="1"/>
</dbReference>
<evidence type="ECO:0000256" key="10">
    <source>
        <dbReference type="SAM" id="Phobius"/>
    </source>
</evidence>
<dbReference type="InterPro" id="IPR020846">
    <property type="entry name" value="MFS_dom"/>
</dbReference>
<dbReference type="Gene3D" id="1.10.238.10">
    <property type="entry name" value="EF-hand"/>
    <property type="match status" value="2"/>
</dbReference>
<feature type="transmembrane region" description="Helical" evidence="10">
    <location>
        <begin position="332"/>
        <end position="351"/>
    </location>
</feature>
<feature type="region of interest" description="Disordered" evidence="9">
    <location>
        <begin position="728"/>
        <end position="749"/>
    </location>
</feature>
<keyword evidence="14" id="KW-1185">Reference proteome</keyword>
<feature type="transmembrane region" description="Helical" evidence="10">
    <location>
        <begin position="183"/>
        <end position="202"/>
    </location>
</feature>
<evidence type="ECO:0000259" key="12">
    <source>
        <dbReference type="PROSITE" id="PS50850"/>
    </source>
</evidence>
<dbReference type="Pfam" id="PF00083">
    <property type="entry name" value="Sugar_tr"/>
    <property type="match status" value="1"/>
</dbReference>
<feature type="transmembrane region" description="Helical" evidence="10">
    <location>
        <begin position="363"/>
        <end position="386"/>
    </location>
</feature>
<feature type="domain" description="EF-hand" evidence="11">
    <location>
        <begin position="1036"/>
        <end position="1071"/>
    </location>
</feature>
<dbReference type="InterPro" id="IPR036259">
    <property type="entry name" value="MFS_trans_sf"/>
</dbReference>
<dbReference type="InterPro" id="IPR002048">
    <property type="entry name" value="EF_hand_dom"/>
</dbReference>
<feature type="region of interest" description="Disordered" evidence="9">
    <location>
        <begin position="776"/>
        <end position="813"/>
    </location>
</feature>
<feature type="transmembrane region" description="Helical" evidence="10">
    <location>
        <begin position="429"/>
        <end position="449"/>
    </location>
</feature>
<feature type="transmembrane region" description="Helical" evidence="10">
    <location>
        <begin position="110"/>
        <end position="137"/>
    </location>
</feature>
<evidence type="ECO:0000256" key="4">
    <source>
        <dbReference type="ARBA" id="ARBA00022692"/>
    </source>
</evidence>
<comment type="caution">
    <text evidence="13">The sequence shown here is derived from an EMBL/GenBank/DDBJ whole genome shotgun (WGS) entry which is preliminary data.</text>
</comment>
<keyword evidence="6" id="KW-0769">Symport</keyword>
<evidence type="ECO:0000256" key="8">
    <source>
        <dbReference type="ARBA" id="ARBA00023136"/>
    </source>
</evidence>
<dbReference type="PROSITE" id="PS00018">
    <property type="entry name" value="EF_HAND_1"/>
    <property type="match status" value="1"/>
</dbReference>
<protein>
    <submittedName>
        <fullName evidence="13">ProP protein</fullName>
    </submittedName>
</protein>
<dbReference type="Gene3D" id="1.20.1250.20">
    <property type="entry name" value="MFS general substrate transporter like domains"/>
    <property type="match status" value="1"/>
</dbReference>
<comment type="subcellular location">
    <subcellularLocation>
        <location evidence="1">Cell membrane</location>
        <topology evidence="1">Multi-pass membrane protein</topology>
    </subcellularLocation>
</comment>
<proteinExistence type="predicted"/>
<dbReference type="InterPro" id="IPR051084">
    <property type="entry name" value="H+-coupled_symporters"/>
</dbReference>
<dbReference type="InterPro" id="IPR011992">
    <property type="entry name" value="EF-hand-dom_pair"/>
</dbReference>
<dbReference type="InterPro" id="IPR005828">
    <property type="entry name" value="MFS_sugar_transport-like"/>
</dbReference>
<evidence type="ECO:0000256" key="2">
    <source>
        <dbReference type="ARBA" id="ARBA00022448"/>
    </source>
</evidence>
<feature type="transmembrane region" description="Helical" evidence="10">
    <location>
        <begin position="149"/>
        <end position="171"/>
    </location>
</feature>
<dbReference type="PANTHER" id="PTHR43528:SF1">
    <property type="entry name" value="ALPHA-KETOGLUTARATE PERMEASE"/>
    <property type="match status" value="1"/>
</dbReference>
<keyword evidence="5" id="KW-0106">Calcium</keyword>
<keyword evidence="2" id="KW-0813">Transport</keyword>
<feature type="compositionally biased region" description="Basic and acidic residues" evidence="9">
    <location>
        <begin position="511"/>
        <end position="539"/>
    </location>
</feature>
<keyword evidence="8 10" id="KW-0472">Membrane</keyword>